<evidence type="ECO:0000313" key="2">
    <source>
        <dbReference type="Proteomes" id="UP001642900"/>
    </source>
</evidence>
<keyword evidence="2" id="KW-1185">Reference proteome</keyword>
<accession>A0A6G4W5X6</accession>
<evidence type="ECO:0000313" key="1">
    <source>
        <dbReference type="EMBL" id="NGO50142.1"/>
    </source>
</evidence>
<organism evidence="1 2">
    <name type="scientific">Allomesorhizobium camelthorni</name>
    <dbReference type="NCBI Taxonomy" id="475069"/>
    <lineage>
        <taxon>Bacteria</taxon>
        <taxon>Pseudomonadati</taxon>
        <taxon>Pseudomonadota</taxon>
        <taxon>Alphaproteobacteria</taxon>
        <taxon>Hyphomicrobiales</taxon>
        <taxon>Phyllobacteriaceae</taxon>
        <taxon>Allomesorhizobium</taxon>
    </lineage>
</organism>
<proteinExistence type="predicted"/>
<name>A0A6G4W5X6_9HYPH</name>
<dbReference type="AlphaFoldDB" id="A0A6G4W5X6"/>
<protein>
    <recommendedName>
        <fullName evidence="3">DUF1127 domain-containing protein</fullName>
    </recommendedName>
</protein>
<comment type="caution">
    <text evidence="1">The sequence shown here is derived from an EMBL/GenBank/DDBJ whole genome shotgun (WGS) entry which is preliminary data.</text>
</comment>
<dbReference type="Proteomes" id="UP001642900">
    <property type="component" value="Unassembled WGS sequence"/>
</dbReference>
<dbReference type="EMBL" id="JAAKZF010000002">
    <property type="protein sequence ID" value="NGO50142.1"/>
    <property type="molecule type" value="Genomic_DNA"/>
</dbReference>
<evidence type="ECO:0008006" key="3">
    <source>
        <dbReference type="Google" id="ProtNLM"/>
    </source>
</evidence>
<sequence length="46" mass="5259">MSILSAIGRFAAEYSVARKRYLYIRELRALPAEIQKDIGWPHHSGS</sequence>
<dbReference type="RefSeq" id="WP_165023139.1">
    <property type="nucleotide sequence ID" value="NZ_JAAKZF010000002.1"/>
</dbReference>
<reference evidence="1 2" key="1">
    <citation type="submission" date="2020-02" db="EMBL/GenBank/DDBJ databases">
        <title>Genome sequence of strain CCNWXJ40-4.</title>
        <authorList>
            <person name="Gao J."/>
            <person name="Sun J."/>
        </authorList>
    </citation>
    <scope>NUCLEOTIDE SEQUENCE [LARGE SCALE GENOMIC DNA]</scope>
    <source>
        <strain evidence="1 2">CCNWXJ 40-4</strain>
    </source>
</reference>
<gene>
    <name evidence="1" type="ORF">G6N73_02935</name>
</gene>